<dbReference type="SUPFAM" id="SSF141571">
    <property type="entry name" value="Pentapeptide repeat-like"/>
    <property type="match status" value="3"/>
</dbReference>
<evidence type="ECO:0000256" key="2">
    <source>
        <dbReference type="SAM" id="Phobius"/>
    </source>
</evidence>
<sequence length="535" mass="58598">MNNTKDEIQHSHNHKDNWLEYLWKALGDERNYRRLDIFTQIAVGVLVAVGLSLAGRYVERQSYYSSLLDKYLASTEQLLIKDTLDLRDQMLKEGNPDPNATKKSAEADQKEGLEITSEEIKLKEIKSNLDSLIRASTEQTIRSLSENDGVWWLKWFNHNIERRQLLINFLRNSRLGFKNEKGKETNGAFSPLLTGLDLRAVGKDCQSNPPRPDSPQRRGCGLDLQGVDLSLAILPNAVLTQTNLRGAILNDANLSGAILYSADLRETWFRQAYLREAYLRQADLRQANLRQANLTEADLTGADLKGADLTGAIYSDGTKWPDGYDPQKSGALRIGPGAKLKGANLMGFDLREVDLKGADLTGAIYSDETKWPDGYDPQKFGALRIGPGANLKGADLMGANLMGVDLKGADLREADLREAKLDRADLTGADLTGAIYSDVTQWPDGYDPQKSGALRIGSRANLKGANLTGANLREADLREAKLDRADLTGADLTGADLTGADLTGAKGSELKGAKLCKTIGPDQIQNDRDCPPGAN</sequence>
<dbReference type="RefSeq" id="WP_185240480.1">
    <property type="nucleotide sequence ID" value="NZ_JACEGC010000093.1"/>
</dbReference>
<dbReference type="PANTHER" id="PTHR14136:SF17">
    <property type="entry name" value="BTB_POZ DOMAIN-CONTAINING PROTEIN KCTD9"/>
    <property type="match status" value="1"/>
</dbReference>
<keyword evidence="2" id="KW-1133">Transmembrane helix</keyword>
<dbReference type="AlphaFoldDB" id="A0A841V268"/>
<dbReference type="Gene3D" id="2.160.20.80">
    <property type="entry name" value="E3 ubiquitin-protein ligase SopA"/>
    <property type="match status" value="3"/>
</dbReference>
<keyword evidence="2" id="KW-0812">Transmembrane</keyword>
<accession>A0A841V268</accession>
<dbReference type="Proteomes" id="UP000525432">
    <property type="component" value="Unassembled WGS sequence"/>
</dbReference>
<evidence type="ECO:0000313" key="4">
    <source>
        <dbReference type="Proteomes" id="UP000525432"/>
    </source>
</evidence>
<organism evidence="3 4">
    <name type="scientific">Microcystis aeruginosa BLCC-F158</name>
    <dbReference type="NCBI Taxonomy" id="2755316"/>
    <lineage>
        <taxon>Bacteria</taxon>
        <taxon>Bacillati</taxon>
        <taxon>Cyanobacteriota</taxon>
        <taxon>Cyanophyceae</taxon>
        <taxon>Oscillatoriophycideae</taxon>
        <taxon>Chroococcales</taxon>
        <taxon>Microcystaceae</taxon>
        <taxon>Microcystis</taxon>
    </lineage>
</organism>
<comment type="caution">
    <text evidence="3">The sequence shown here is derived from an EMBL/GenBank/DDBJ whole genome shotgun (WGS) entry which is preliminary data.</text>
</comment>
<dbReference type="EMBL" id="JACEGC010000093">
    <property type="protein sequence ID" value="MBC1196802.1"/>
    <property type="molecule type" value="Genomic_DNA"/>
</dbReference>
<reference evidence="3 4" key="1">
    <citation type="submission" date="2020-07" db="EMBL/GenBank/DDBJ databases">
        <title>Genomes of two Microcystis aeruginosa (Cyanobacteria) strains from Florida (USA) with disparate toxicogenic potential.</title>
        <authorList>
            <person name="Lefler F.W."/>
            <person name="Barbosa M."/>
            <person name="Berthold D.E."/>
            <person name="Laughinghouse H.D. IV."/>
        </authorList>
    </citation>
    <scope>NUCLEOTIDE SEQUENCE [LARGE SCALE GENOMIC DNA]</scope>
    <source>
        <strain evidence="3 4">BLCCF158</strain>
    </source>
</reference>
<feature type="region of interest" description="Disordered" evidence="1">
    <location>
        <begin position="90"/>
        <end position="110"/>
    </location>
</feature>
<keyword evidence="2" id="KW-0472">Membrane</keyword>
<proteinExistence type="predicted"/>
<dbReference type="Pfam" id="PF00805">
    <property type="entry name" value="Pentapeptide"/>
    <property type="match status" value="5"/>
</dbReference>
<evidence type="ECO:0000256" key="1">
    <source>
        <dbReference type="SAM" id="MobiDB-lite"/>
    </source>
</evidence>
<name>A0A841V268_MICAE</name>
<protein>
    <submittedName>
        <fullName evidence="3">Pentapeptide repeat-containing protein</fullName>
    </submittedName>
</protein>
<evidence type="ECO:0000313" key="3">
    <source>
        <dbReference type="EMBL" id="MBC1196802.1"/>
    </source>
</evidence>
<dbReference type="InterPro" id="IPR001646">
    <property type="entry name" value="5peptide_repeat"/>
</dbReference>
<gene>
    <name evidence="3" type="ORF">H0901_16480</name>
</gene>
<feature type="transmembrane region" description="Helical" evidence="2">
    <location>
        <begin position="37"/>
        <end position="58"/>
    </location>
</feature>
<dbReference type="InterPro" id="IPR051082">
    <property type="entry name" value="Pentapeptide-BTB/POZ_domain"/>
</dbReference>
<dbReference type="PANTHER" id="PTHR14136">
    <property type="entry name" value="BTB_POZ DOMAIN-CONTAINING PROTEIN KCTD9"/>
    <property type="match status" value="1"/>
</dbReference>